<reference evidence="1" key="1">
    <citation type="submission" date="2014-09" db="EMBL/GenBank/DDBJ databases">
        <authorList>
            <person name="Magalhaes I.L.F."/>
            <person name="Oliveira U."/>
            <person name="Santos F.R."/>
            <person name="Vidigal T.H.D.A."/>
            <person name="Brescovit A.D."/>
            <person name="Santos A.J."/>
        </authorList>
    </citation>
    <scope>NUCLEOTIDE SEQUENCE</scope>
    <source>
        <tissue evidence="1">Shoot tissue taken approximately 20 cm above the soil surface</tissue>
    </source>
</reference>
<protein>
    <submittedName>
        <fullName evidence="1">Uncharacterized protein</fullName>
    </submittedName>
</protein>
<dbReference type="AlphaFoldDB" id="A0A0A9E687"/>
<evidence type="ECO:0000313" key="1">
    <source>
        <dbReference type="EMBL" id="JAD95566.1"/>
    </source>
</evidence>
<sequence>MYKYTRQKRPVRQSVPYVEEHVPHYLVDQLVQYLRLHFPSQRVGVFAEHAGPRRHIQVTTDQPVHGARRCVARWF</sequence>
<reference evidence="1" key="2">
    <citation type="journal article" date="2015" name="Data Brief">
        <title>Shoot transcriptome of the giant reed, Arundo donax.</title>
        <authorList>
            <person name="Barrero R.A."/>
            <person name="Guerrero F.D."/>
            <person name="Moolhuijzen P."/>
            <person name="Goolsby J.A."/>
            <person name="Tidwell J."/>
            <person name="Bellgard S.E."/>
            <person name="Bellgard M.I."/>
        </authorList>
    </citation>
    <scope>NUCLEOTIDE SEQUENCE</scope>
    <source>
        <tissue evidence="1">Shoot tissue taken approximately 20 cm above the soil surface</tissue>
    </source>
</reference>
<dbReference type="EMBL" id="GBRH01202329">
    <property type="protein sequence ID" value="JAD95566.1"/>
    <property type="molecule type" value="Transcribed_RNA"/>
</dbReference>
<organism evidence="1">
    <name type="scientific">Arundo donax</name>
    <name type="common">Giant reed</name>
    <name type="synonym">Donax arundinaceus</name>
    <dbReference type="NCBI Taxonomy" id="35708"/>
    <lineage>
        <taxon>Eukaryota</taxon>
        <taxon>Viridiplantae</taxon>
        <taxon>Streptophyta</taxon>
        <taxon>Embryophyta</taxon>
        <taxon>Tracheophyta</taxon>
        <taxon>Spermatophyta</taxon>
        <taxon>Magnoliopsida</taxon>
        <taxon>Liliopsida</taxon>
        <taxon>Poales</taxon>
        <taxon>Poaceae</taxon>
        <taxon>PACMAD clade</taxon>
        <taxon>Arundinoideae</taxon>
        <taxon>Arundineae</taxon>
        <taxon>Arundo</taxon>
    </lineage>
</organism>
<proteinExistence type="predicted"/>
<name>A0A0A9E687_ARUDO</name>
<accession>A0A0A9E687</accession>